<feature type="compositionally biased region" description="Basic and acidic residues" evidence="1">
    <location>
        <begin position="988"/>
        <end position="998"/>
    </location>
</feature>
<dbReference type="Pfam" id="PF17919">
    <property type="entry name" value="RT_RNaseH_2"/>
    <property type="match status" value="1"/>
</dbReference>
<dbReference type="Proteomes" id="UP000708208">
    <property type="component" value="Unassembled WGS sequence"/>
</dbReference>
<dbReference type="AlphaFoldDB" id="A0A8J2PGJ4"/>
<comment type="caution">
    <text evidence="3">The sequence shown here is derived from an EMBL/GenBank/DDBJ whole genome shotgun (WGS) entry which is preliminary data.</text>
</comment>
<keyword evidence="4" id="KW-1185">Reference proteome</keyword>
<feature type="compositionally biased region" description="Acidic residues" evidence="1">
    <location>
        <begin position="959"/>
        <end position="971"/>
    </location>
</feature>
<evidence type="ECO:0000256" key="1">
    <source>
        <dbReference type="SAM" id="MobiDB-lite"/>
    </source>
</evidence>
<accession>A0A8J2PGJ4</accession>
<evidence type="ECO:0000313" key="3">
    <source>
        <dbReference type="EMBL" id="CAG7822508.1"/>
    </source>
</evidence>
<dbReference type="PANTHER" id="PTHR33064">
    <property type="entry name" value="POL PROTEIN"/>
    <property type="match status" value="1"/>
</dbReference>
<feature type="region of interest" description="Disordered" evidence="1">
    <location>
        <begin position="782"/>
        <end position="901"/>
    </location>
</feature>
<dbReference type="OrthoDB" id="9950135at2759"/>
<evidence type="ECO:0000313" key="4">
    <source>
        <dbReference type="Proteomes" id="UP000708208"/>
    </source>
</evidence>
<gene>
    <name evidence="3" type="ORF">AFUS01_LOCUS32777</name>
</gene>
<feature type="region of interest" description="Disordered" evidence="1">
    <location>
        <begin position="1115"/>
        <end position="1148"/>
    </location>
</feature>
<feature type="domain" description="Reverse transcriptase/retrotransposon-derived protein RNase H-like" evidence="2">
    <location>
        <begin position="603"/>
        <end position="695"/>
    </location>
</feature>
<sequence>MFQEIADDHPRVTFHKQIAYEFLRTETVESNKKGWFIQPEESPNGEVMPIEATFHYCQEYDRYYPDMAMYPIVMDLLCKILLDVDDSGEEMPKTGSLLKEPISYVRENKFSECCTQKTQDKIQLNRNMMKTLVAVLAQKVDIDPATGEYMRREFRSQENGKAEFVRITYDPPTKSAQLSKPYNTETAMKPKSKKHILEEQKQIEDDDKTDIENEIKTFEVKSLNMNGTIPPDKIVHYDYYEYDSILGMKKIKIDNLGNREIYEDKASQMRPNDRLNEAILMMPDIMDLNDVQLSFVDNLKDDPWIKISKYEPDEDEEHPNQIKKIELTLEQKALDILEFMKTNESEARHETNLQRPTINTEDYYCAIPIFIDNVPIPAQLDTGALPNAMTKPVVDYLTREHPQWIKYIKLDHPVNLKLADNKIIRAMTHIVEVCVRIGNHMLTMPFFILDTDGYSVIIGRLSLRYLGIKIDCENGQERAICNPKNGIPFTIPFLTEDERFELTPRFGYGSLPLKNMMVCPQNVHSTVRMIKNHTQYLDEDWAHEQEKARELYKKNMKIDLNNLVVKGWITLEEANNAWKELEEYCDIFSFNAGKSAKDGKILWGPAQEEAFEKLKTEFCADFTLKPPPPDVELYLDTYVSEDAMNAVLFYITNKDKDDEQKHICLFVSIAFEAHQKNFTPFDKDMMALVQEIDRMEKDDKLHSYIDQRKMIDKIKDFLNKHKHDDQKSSTTDSEEDMLERIQGIPLATDAEKKIFHEGSKMVIKKLIDVAREQRLQLRNKKKLEAQLQPKQTQNEEKESTQDKNSTDESTGAQKARKLRKKLYKKRKQEKSDNEAKKAEIKKKKRVKLAANFTNQPPKTDDELKNKEVKNPTKKEIKLPTTTQNPGTQNPQPSTSGIKLRRSERMAAYRQRMGPTKPKKLKKTLNVIDVDAIDVVDYTDGEYINYFAPDPCELIKDETEMSSDESELDNSSDDGQSIIMSLTDDDDVDQLKTEQEKVYDASSDSSSESDSKDKTKKHSKNAELKKISILKRPSQQEIENMIKRDLDFEPTEVYDKANEAEKHKIKQKFIENYSNLSKKMRPKLNICVSKIVGDASVKKYLRDQVQLEKLKKKENHEKLRQDMAERREKRITLEKAKKKLNDLRKNDAT</sequence>
<feature type="region of interest" description="Disordered" evidence="1">
    <location>
        <begin position="958"/>
        <end position="1029"/>
    </location>
</feature>
<proteinExistence type="predicted"/>
<feature type="compositionally biased region" description="Basic residues" evidence="1">
    <location>
        <begin position="814"/>
        <end position="828"/>
    </location>
</feature>
<dbReference type="InterPro" id="IPR041577">
    <property type="entry name" value="RT_RNaseH_2"/>
</dbReference>
<feature type="compositionally biased region" description="Basic and acidic residues" evidence="1">
    <location>
        <begin position="858"/>
        <end position="877"/>
    </location>
</feature>
<feature type="compositionally biased region" description="Basic and acidic residues" evidence="1">
    <location>
        <begin position="829"/>
        <end position="838"/>
    </location>
</feature>
<reference evidence="3" key="1">
    <citation type="submission" date="2021-06" db="EMBL/GenBank/DDBJ databases">
        <authorList>
            <person name="Hodson N. C."/>
            <person name="Mongue J. A."/>
            <person name="Jaron S. K."/>
        </authorList>
    </citation>
    <scope>NUCLEOTIDE SEQUENCE</scope>
</reference>
<dbReference type="EMBL" id="CAJVCH010526558">
    <property type="protein sequence ID" value="CAG7822508.1"/>
    <property type="molecule type" value="Genomic_DNA"/>
</dbReference>
<dbReference type="InterPro" id="IPR051320">
    <property type="entry name" value="Viral_Replic_Matur_Polypro"/>
</dbReference>
<evidence type="ECO:0000259" key="2">
    <source>
        <dbReference type="Pfam" id="PF17919"/>
    </source>
</evidence>
<feature type="compositionally biased region" description="Low complexity" evidence="1">
    <location>
        <begin position="879"/>
        <end position="892"/>
    </location>
</feature>
<name>A0A8J2PGJ4_9HEXA</name>
<organism evidence="3 4">
    <name type="scientific">Allacma fusca</name>
    <dbReference type="NCBI Taxonomy" id="39272"/>
    <lineage>
        <taxon>Eukaryota</taxon>
        <taxon>Metazoa</taxon>
        <taxon>Ecdysozoa</taxon>
        <taxon>Arthropoda</taxon>
        <taxon>Hexapoda</taxon>
        <taxon>Collembola</taxon>
        <taxon>Symphypleona</taxon>
        <taxon>Sminthuridae</taxon>
        <taxon>Allacma</taxon>
    </lineage>
</organism>
<dbReference type="CDD" id="cd00303">
    <property type="entry name" value="retropepsin_like"/>
    <property type="match status" value="1"/>
</dbReference>
<protein>
    <recommendedName>
        <fullName evidence="2">Reverse transcriptase/retrotransposon-derived protein RNase H-like domain-containing protein</fullName>
    </recommendedName>
</protein>
<dbReference type="PANTHER" id="PTHR33064:SF37">
    <property type="entry name" value="RIBONUCLEASE H"/>
    <property type="match status" value="1"/>
</dbReference>
<feature type="compositionally biased region" description="Basic and acidic residues" evidence="1">
    <location>
        <begin position="793"/>
        <end position="806"/>
    </location>
</feature>